<sequence>MEDPAASGAGGPPTNGNGNGNGGGKGKPAAPKGREAFRSQRRESEVRNSENLGWDCETPEGGKRRLRCFSLCPGAPGARGRPSWSQCLQGPPQRDLVLQRDPSHV</sequence>
<gene>
    <name evidence="2" type="ORF">GHT09_015221</name>
    <name evidence="3" type="ORF">MONAX_5E029408</name>
</gene>
<keyword evidence="4" id="KW-1185">Reference proteome</keyword>
<feature type="compositionally biased region" description="Gly residues" evidence="1">
    <location>
        <begin position="8"/>
        <end position="26"/>
    </location>
</feature>
<accession>A0A5E4BJI8</accession>
<organism evidence="3 4">
    <name type="scientific">Marmota monax</name>
    <name type="common">Woodchuck</name>
    <dbReference type="NCBI Taxonomy" id="9995"/>
    <lineage>
        <taxon>Eukaryota</taxon>
        <taxon>Metazoa</taxon>
        <taxon>Chordata</taxon>
        <taxon>Craniata</taxon>
        <taxon>Vertebrata</taxon>
        <taxon>Euteleostomi</taxon>
        <taxon>Mammalia</taxon>
        <taxon>Eutheria</taxon>
        <taxon>Euarchontoglires</taxon>
        <taxon>Glires</taxon>
        <taxon>Rodentia</taxon>
        <taxon>Sciuromorpha</taxon>
        <taxon>Sciuridae</taxon>
        <taxon>Xerinae</taxon>
        <taxon>Marmotini</taxon>
        <taxon>Marmota</taxon>
    </lineage>
</organism>
<evidence type="ECO:0000313" key="2">
    <source>
        <dbReference type="EMBL" id="KAF7474111.1"/>
    </source>
</evidence>
<evidence type="ECO:0000313" key="4">
    <source>
        <dbReference type="Proteomes" id="UP000335636"/>
    </source>
</evidence>
<feature type="region of interest" description="Disordered" evidence="1">
    <location>
        <begin position="74"/>
        <end position="105"/>
    </location>
</feature>
<protein>
    <submittedName>
        <fullName evidence="3">Uncharacterized protein</fullName>
    </submittedName>
</protein>
<dbReference type="Proteomes" id="UP000335636">
    <property type="component" value="Unassembled WGS sequence"/>
</dbReference>
<dbReference type="EMBL" id="CABDUW010000468">
    <property type="protein sequence ID" value="VTJ69585.1"/>
    <property type="molecule type" value="Genomic_DNA"/>
</dbReference>
<feature type="compositionally biased region" description="Basic and acidic residues" evidence="1">
    <location>
        <begin position="32"/>
        <end position="48"/>
    </location>
</feature>
<name>A0A5E4BJI8_MARMO</name>
<dbReference type="EMBL" id="WJEC01004336">
    <property type="protein sequence ID" value="KAF7474111.1"/>
    <property type="molecule type" value="Genomic_DNA"/>
</dbReference>
<reference evidence="2" key="2">
    <citation type="submission" date="2020-08" db="EMBL/GenBank/DDBJ databases">
        <authorList>
            <person name="Shumante A."/>
            <person name="Zimin A.V."/>
            <person name="Puiu D."/>
            <person name="Salzberg S.L."/>
        </authorList>
    </citation>
    <scope>NUCLEOTIDE SEQUENCE</scope>
    <source>
        <strain evidence="2">WC2-LM</strain>
        <tissue evidence="2">Liver</tissue>
    </source>
</reference>
<dbReference type="AlphaFoldDB" id="A0A5E4BJI8"/>
<evidence type="ECO:0000256" key="1">
    <source>
        <dbReference type="SAM" id="MobiDB-lite"/>
    </source>
</evidence>
<evidence type="ECO:0000313" key="3">
    <source>
        <dbReference type="EMBL" id="VTJ69585.1"/>
    </source>
</evidence>
<dbReference type="Proteomes" id="UP000662637">
    <property type="component" value="Unassembled WGS sequence"/>
</dbReference>
<proteinExistence type="predicted"/>
<reference evidence="3 4" key="1">
    <citation type="submission" date="2019-04" db="EMBL/GenBank/DDBJ databases">
        <authorList>
            <person name="Alioto T."/>
            <person name="Alioto T."/>
        </authorList>
    </citation>
    <scope>NUCLEOTIDE SEQUENCE [LARGE SCALE GENOMIC DNA]</scope>
</reference>
<feature type="region of interest" description="Disordered" evidence="1">
    <location>
        <begin position="1"/>
        <end position="62"/>
    </location>
</feature>